<dbReference type="SUPFAM" id="SSF53098">
    <property type="entry name" value="Ribonuclease H-like"/>
    <property type="match status" value="1"/>
</dbReference>
<dbReference type="PANTHER" id="PTHR46889">
    <property type="entry name" value="TRANSPOSASE INSF FOR INSERTION SEQUENCE IS3B-RELATED"/>
    <property type="match status" value="1"/>
</dbReference>
<gene>
    <name evidence="2" type="ORF">ACFOSH_43550</name>
</gene>
<keyword evidence="3" id="KW-1185">Reference proteome</keyword>
<dbReference type="Proteomes" id="UP001595645">
    <property type="component" value="Unassembled WGS sequence"/>
</dbReference>
<dbReference type="InterPro" id="IPR050900">
    <property type="entry name" value="Transposase_IS3/IS150/IS904"/>
</dbReference>
<dbReference type="InterPro" id="IPR001584">
    <property type="entry name" value="Integrase_cat-core"/>
</dbReference>
<proteinExistence type="predicted"/>
<feature type="domain" description="Integrase catalytic" evidence="1">
    <location>
        <begin position="49"/>
        <end position="108"/>
    </location>
</feature>
<accession>A0ABV7PEZ8</accession>
<protein>
    <submittedName>
        <fullName evidence="2">Integrase core domain-containing protein</fullName>
    </submittedName>
</protein>
<dbReference type="RefSeq" id="WP_378247660.1">
    <property type="nucleotide sequence ID" value="NZ_JBHRWK010000160.1"/>
</dbReference>
<evidence type="ECO:0000313" key="2">
    <source>
        <dbReference type="EMBL" id="MFC3456337.1"/>
    </source>
</evidence>
<organism evidence="2 3">
    <name type="scientific">Amycolatopsis speibonae</name>
    <dbReference type="NCBI Taxonomy" id="1450224"/>
    <lineage>
        <taxon>Bacteria</taxon>
        <taxon>Bacillati</taxon>
        <taxon>Actinomycetota</taxon>
        <taxon>Actinomycetes</taxon>
        <taxon>Pseudonocardiales</taxon>
        <taxon>Pseudonocardiaceae</taxon>
        <taxon>Amycolatopsis</taxon>
    </lineage>
</organism>
<sequence>MFLTNHLFLVKRVDGLHQRVIVGVAFPADRTRDSRVGKTVGLTDRSTPPPRQCRDNAVAELFFATIKAELLDRRGWPSRTTARKAIFEYIEGWYNTRRLHSSLGYLDPNTYEPNRHATEDRVVIKSWTGCMGLVTRRQRAVMYRADHYVLGHLTKSVKRGLRRT</sequence>
<dbReference type="PANTHER" id="PTHR46889:SF4">
    <property type="entry name" value="TRANSPOSASE INSO FOR INSERTION SEQUENCE ELEMENT IS911B-RELATED"/>
    <property type="match status" value="1"/>
</dbReference>
<evidence type="ECO:0000313" key="3">
    <source>
        <dbReference type="Proteomes" id="UP001595645"/>
    </source>
</evidence>
<dbReference type="EMBL" id="JBHRWK010000160">
    <property type="protein sequence ID" value="MFC3456337.1"/>
    <property type="molecule type" value="Genomic_DNA"/>
</dbReference>
<dbReference type="InterPro" id="IPR012337">
    <property type="entry name" value="RNaseH-like_sf"/>
</dbReference>
<comment type="caution">
    <text evidence="2">The sequence shown here is derived from an EMBL/GenBank/DDBJ whole genome shotgun (WGS) entry which is preliminary data.</text>
</comment>
<dbReference type="Pfam" id="PF13683">
    <property type="entry name" value="rve_3"/>
    <property type="match status" value="1"/>
</dbReference>
<name>A0ABV7PEZ8_9PSEU</name>
<evidence type="ECO:0000259" key="1">
    <source>
        <dbReference type="Pfam" id="PF13683"/>
    </source>
</evidence>
<reference evidence="3" key="1">
    <citation type="journal article" date="2019" name="Int. J. Syst. Evol. Microbiol.">
        <title>The Global Catalogue of Microorganisms (GCM) 10K type strain sequencing project: providing services to taxonomists for standard genome sequencing and annotation.</title>
        <authorList>
            <consortium name="The Broad Institute Genomics Platform"/>
            <consortium name="The Broad Institute Genome Sequencing Center for Infectious Disease"/>
            <person name="Wu L."/>
            <person name="Ma J."/>
        </authorList>
    </citation>
    <scope>NUCLEOTIDE SEQUENCE [LARGE SCALE GENOMIC DNA]</scope>
    <source>
        <strain evidence="3">CGMCC 4.7676</strain>
    </source>
</reference>